<evidence type="ECO:0000313" key="2">
    <source>
        <dbReference type="EMBL" id="CAD9261222.1"/>
    </source>
</evidence>
<accession>A0A7S1U9E9</accession>
<reference evidence="2" key="1">
    <citation type="submission" date="2021-01" db="EMBL/GenBank/DDBJ databases">
        <authorList>
            <person name="Corre E."/>
            <person name="Pelletier E."/>
            <person name="Niang G."/>
            <person name="Scheremetjew M."/>
            <person name="Finn R."/>
            <person name="Kale V."/>
            <person name="Holt S."/>
            <person name="Cochrane G."/>
            <person name="Meng A."/>
            <person name="Brown T."/>
            <person name="Cohen L."/>
        </authorList>
    </citation>
    <scope>NUCLEOTIDE SEQUENCE</scope>
    <source>
        <strain evidence="2">CCMP2877</strain>
    </source>
</reference>
<proteinExistence type="predicted"/>
<feature type="compositionally biased region" description="Low complexity" evidence="1">
    <location>
        <begin position="732"/>
        <end position="744"/>
    </location>
</feature>
<evidence type="ECO:0000256" key="1">
    <source>
        <dbReference type="SAM" id="MobiDB-lite"/>
    </source>
</evidence>
<sequence length="954" mass="101015">MAVQTSGARFPGLHAAQRAFDGGCAATVAELQSAGQGSSKKGQSKAFLENLREASVSVADLGAWNHKAFAGLIALLKQQGEHKGKTEAKIVRTLHFLLTELMESNASCARRGITPEQLDALVRVLLDEVVCSFPPRAFMALRTLGLALRVHPNARSQDVNNAYTALRGLLGDLLGDLVDSKDAGTKKRGLFGRRDKKASMRAYTSPALMSAMLTAHRAGGVQLPDPQLVQPCIQVCTLGNRGAARTAMATLRDLTAQDECRDSIRAAIAPHLCASHQGVFIGSGPANNAASPVGQKKSNEVRQQLRLEDTLTAVNYVHTLAAVTWPSNANGDNERYFEMLLESLKDNRDGVAVEVVLALASPVARSFWKTLSFVKAMESIDLVSRKAQALLAKATQLQSVPTAHAALRATCAVARMLDALDAHMAEHKNKVPTPRSSEQKEVLLDIFSFDAPAAAPAAESGAVEHPLDDVKRALGSAVVEAGMVKLPHQHIRLLAYGVLVHLLPMPLAGAREGSLTDKTYVFLRNKILSEEIHSDKDVARIANVVAAFVERAECLAAGNATGGTTAYEPGATLVQALDVLETLTLRHRFPQLCGTLSRLWHITLSLSGAYAPARSAVRRSLCTVLDARVARVDPAILAAQRNELSELLFAGGGTAAALPPRGQLYPHDAAGGGGFDLALPPAPTSPTGGGSFSPTLHRKGSKSPNFSEAISPRRKSIPRNADDMSVGGGSEGASSYASTTSSRISHLREKLGSRKMSRRSHSDASSSTHTSNRFARSHTGSGDMISPLSDGASSVSPGVASGGSSVPNRVSTECAKVAAFAELQRAALWAFGQYAPELFGPNPNPHPNGSLGAALANLSLSSAAGGSEDPVWRAVSYLEENLFCGDVFTQDVCVGALVRVAAAQPDVQPQVFEVLEDFRTIATGPSTHRLDLLLGDAEGVGDFVWDVEIERCVH</sequence>
<protein>
    <submittedName>
        <fullName evidence="2">Uncharacterized protein</fullName>
    </submittedName>
</protein>
<name>A0A7S1U9E9_9STRA</name>
<gene>
    <name evidence="2" type="ORF">PPAR1163_LOCUS19602</name>
</gene>
<organism evidence="2">
    <name type="scientific">Phaeomonas parva</name>
    <dbReference type="NCBI Taxonomy" id="124430"/>
    <lineage>
        <taxon>Eukaryota</taxon>
        <taxon>Sar</taxon>
        <taxon>Stramenopiles</taxon>
        <taxon>Ochrophyta</taxon>
        <taxon>Pinguiophyceae</taxon>
        <taxon>Pinguiochrysidales</taxon>
        <taxon>Pinguiochrysidaceae</taxon>
        <taxon>Phaeomonas</taxon>
    </lineage>
</organism>
<feature type="compositionally biased region" description="Low complexity" evidence="1">
    <location>
        <begin position="791"/>
        <end position="807"/>
    </location>
</feature>
<feature type="region of interest" description="Disordered" evidence="1">
    <location>
        <begin position="675"/>
        <end position="807"/>
    </location>
</feature>
<dbReference type="EMBL" id="HBGJ01030990">
    <property type="protein sequence ID" value="CAD9261222.1"/>
    <property type="molecule type" value="Transcribed_RNA"/>
</dbReference>
<dbReference type="AlphaFoldDB" id="A0A7S1U9E9"/>